<dbReference type="CDD" id="cd07387">
    <property type="entry name" value="MPP_PolD2_C"/>
    <property type="match status" value="1"/>
</dbReference>
<dbReference type="PANTHER" id="PTHR10416:SF0">
    <property type="entry name" value="DNA POLYMERASE DELTA SUBUNIT 2"/>
    <property type="match status" value="1"/>
</dbReference>
<comment type="caution">
    <text evidence="13">The sequence shown here is derived from an EMBL/GenBank/DDBJ whole genome shotgun (WGS) entry which is preliminary data.</text>
</comment>
<evidence type="ECO:0000259" key="12">
    <source>
        <dbReference type="Pfam" id="PF18018"/>
    </source>
</evidence>
<evidence type="ECO:0000256" key="7">
    <source>
        <dbReference type="ARBA" id="ARBA00022932"/>
    </source>
</evidence>
<dbReference type="Proteomes" id="UP001166286">
    <property type="component" value="Unassembled WGS sequence"/>
</dbReference>
<dbReference type="Pfam" id="PF18018">
    <property type="entry name" value="DNA_pol_D_N"/>
    <property type="match status" value="1"/>
</dbReference>
<dbReference type="Gene3D" id="3.60.21.50">
    <property type="match status" value="1"/>
</dbReference>
<feature type="compositionally biased region" description="Basic and acidic residues" evidence="10">
    <location>
        <begin position="210"/>
        <end position="220"/>
    </location>
</feature>
<dbReference type="InterPro" id="IPR040663">
    <property type="entry name" value="DNA_pol_D_N"/>
</dbReference>
<dbReference type="GO" id="GO:0043625">
    <property type="term" value="C:delta DNA polymerase complex"/>
    <property type="evidence" value="ECO:0007669"/>
    <property type="project" value="TreeGrafter"/>
</dbReference>
<comment type="catalytic activity">
    <reaction evidence="9">
        <text>DNA(n) + a 2'-deoxyribonucleoside 5'-triphosphate = DNA(n+1) + diphosphate</text>
        <dbReference type="Rhea" id="RHEA:22508"/>
        <dbReference type="Rhea" id="RHEA-COMP:17339"/>
        <dbReference type="Rhea" id="RHEA-COMP:17340"/>
        <dbReference type="ChEBI" id="CHEBI:33019"/>
        <dbReference type="ChEBI" id="CHEBI:61560"/>
        <dbReference type="ChEBI" id="CHEBI:173112"/>
        <dbReference type="EC" id="2.7.7.7"/>
    </reaction>
</comment>
<evidence type="ECO:0000259" key="11">
    <source>
        <dbReference type="Pfam" id="PF04042"/>
    </source>
</evidence>
<keyword evidence="5" id="KW-0548">Nucleotidyltransferase</keyword>
<feature type="domain" description="DNA polymerase delta subunit OB-fold" evidence="12">
    <location>
        <begin position="47"/>
        <end position="183"/>
    </location>
</feature>
<evidence type="ECO:0000313" key="14">
    <source>
        <dbReference type="Proteomes" id="UP001166286"/>
    </source>
</evidence>
<dbReference type="AlphaFoldDB" id="A0AA39RA96"/>
<keyword evidence="6" id="KW-0235">DNA replication</keyword>
<dbReference type="FunFam" id="2.40.50.430:FF:000002">
    <property type="entry name" value="DNA polymerase delta subunit"/>
    <property type="match status" value="1"/>
</dbReference>
<feature type="domain" description="DNA polymerase alpha/delta/epsilon subunit B" evidence="11">
    <location>
        <begin position="226"/>
        <end position="454"/>
    </location>
</feature>
<dbReference type="GO" id="GO:0003677">
    <property type="term" value="F:DNA binding"/>
    <property type="evidence" value="ECO:0007669"/>
    <property type="project" value="InterPro"/>
</dbReference>
<name>A0AA39RA96_9LECA</name>
<dbReference type="GO" id="GO:0006273">
    <property type="term" value="P:lagging strand elongation"/>
    <property type="evidence" value="ECO:0007669"/>
    <property type="project" value="UniProtKB-ARBA"/>
</dbReference>
<proteinExistence type="inferred from homology"/>
<keyword evidence="14" id="KW-1185">Reference proteome</keyword>
<comment type="similarity">
    <text evidence="2">Belongs to the DNA polymerase delta/II small subunit family.</text>
</comment>
<keyword evidence="7" id="KW-0239">DNA-directed DNA polymerase</keyword>
<reference evidence="13" key="1">
    <citation type="submission" date="2023-03" db="EMBL/GenBank/DDBJ databases">
        <title>Complete genome of Cladonia borealis.</title>
        <authorList>
            <person name="Park H."/>
        </authorList>
    </citation>
    <scope>NUCLEOTIDE SEQUENCE</scope>
    <source>
        <strain evidence="13">ANT050790</strain>
    </source>
</reference>
<dbReference type="FunFam" id="3.60.21.50:FF:000006">
    <property type="entry name" value="DNA polymerase delta subunit 2, putative"/>
    <property type="match status" value="1"/>
</dbReference>
<evidence type="ECO:0000256" key="5">
    <source>
        <dbReference type="ARBA" id="ARBA00022695"/>
    </source>
</evidence>
<accession>A0AA39RA96</accession>
<gene>
    <name evidence="13" type="ORF">JMJ35_000851</name>
</gene>
<feature type="compositionally biased region" description="Basic and acidic residues" evidence="10">
    <location>
        <begin position="192"/>
        <end position="201"/>
    </location>
</feature>
<dbReference type="EC" id="2.7.7.7" evidence="3"/>
<evidence type="ECO:0000256" key="2">
    <source>
        <dbReference type="ARBA" id="ARBA00006035"/>
    </source>
</evidence>
<dbReference type="InterPro" id="IPR041863">
    <property type="entry name" value="PolD2_C"/>
</dbReference>
<dbReference type="GO" id="GO:0006281">
    <property type="term" value="P:DNA repair"/>
    <property type="evidence" value="ECO:0007669"/>
    <property type="project" value="UniProtKB-ARBA"/>
</dbReference>
<dbReference type="InterPro" id="IPR007185">
    <property type="entry name" value="DNA_pol_a/d/e_bsu"/>
</dbReference>
<evidence type="ECO:0000256" key="6">
    <source>
        <dbReference type="ARBA" id="ARBA00022705"/>
    </source>
</evidence>
<organism evidence="13 14">
    <name type="scientific">Cladonia borealis</name>
    <dbReference type="NCBI Taxonomy" id="184061"/>
    <lineage>
        <taxon>Eukaryota</taxon>
        <taxon>Fungi</taxon>
        <taxon>Dikarya</taxon>
        <taxon>Ascomycota</taxon>
        <taxon>Pezizomycotina</taxon>
        <taxon>Lecanoromycetes</taxon>
        <taxon>OSLEUM clade</taxon>
        <taxon>Lecanoromycetidae</taxon>
        <taxon>Lecanorales</taxon>
        <taxon>Lecanorineae</taxon>
        <taxon>Cladoniaceae</taxon>
        <taxon>Cladonia</taxon>
    </lineage>
</organism>
<dbReference type="Gene3D" id="2.40.50.430">
    <property type="match status" value="1"/>
</dbReference>
<dbReference type="GO" id="GO:0003887">
    <property type="term" value="F:DNA-directed DNA polymerase activity"/>
    <property type="evidence" value="ECO:0007669"/>
    <property type="project" value="UniProtKB-KW"/>
</dbReference>
<comment type="subcellular location">
    <subcellularLocation>
        <location evidence="1">Nucleus</location>
    </subcellularLocation>
</comment>
<dbReference type="EMBL" id="JAFEKC020000002">
    <property type="protein sequence ID" value="KAK0516248.1"/>
    <property type="molecule type" value="Genomic_DNA"/>
</dbReference>
<keyword evidence="8" id="KW-0539">Nucleus</keyword>
<dbReference type="Pfam" id="PF04042">
    <property type="entry name" value="DNA_pol_E_B"/>
    <property type="match status" value="1"/>
</dbReference>
<evidence type="ECO:0000256" key="8">
    <source>
        <dbReference type="ARBA" id="ARBA00023242"/>
    </source>
</evidence>
<evidence type="ECO:0000256" key="4">
    <source>
        <dbReference type="ARBA" id="ARBA00022679"/>
    </source>
</evidence>
<sequence length="501" mass="55892">MEDDDADAFLRPPSDEKYSVIERTPSSYNPLHSFDLAKGDQKHYQQQYGDMYFLRLAKLKPAVEELAEEAWGDLEIAGESVRRVDRVLDVRQGELCWVAGTVYMDMPLKPNILDDISKDHWIAAPPPREKYISPSGQDQTMLEDESGRLRLIGTPLQMNMLVTGCIIAAMGTENANGDFEIIDMKVPDLPRQPQRWERDEGSVALANGDGKSKLKEHKERREGSKVALVSGLCINGDEGDTLTLDLLMEYLTGEACGQATQQDVGKISRLIIAGNSIAEGNPLHPRAELLDKKPSKKYGYDSAAYNPAPTIRFDDFMATLLPSIPITLLPGEGDPANVSLPQQPMHPALFPRSRNYASEPGSAEPGWLDSVTNPWEADIDGWRIMGNGGQPLDDVFKYVEGNERLDMMENLLRWRCGAPTAPDTLWCYPFQDKDQFVIEECPHVYFVGSQPAFETAVIEGPTGQTVRLIAVPKFKETGELVLLDMDTLEVEIVKFEVFNDK</sequence>
<protein>
    <recommendedName>
        <fullName evidence="3">DNA-directed DNA polymerase</fullName>
        <ecNumber evidence="3">2.7.7.7</ecNumber>
    </recommendedName>
</protein>
<feature type="region of interest" description="Disordered" evidence="10">
    <location>
        <begin position="192"/>
        <end position="220"/>
    </location>
</feature>
<evidence type="ECO:0000256" key="1">
    <source>
        <dbReference type="ARBA" id="ARBA00004123"/>
    </source>
</evidence>
<evidence type="ECO:0000256" key="9">
    <source>
        <dbReference type="ARBA" id="ARBA00049244"/>
    </source>
</evidence>
<dbReference type="PANTHER" id="PTHR10416">
    <property type="entry name" value="DNA POLYMERASE DELTA SUBUNIT 2"/>
    <property type="match status" value="1"/>
</dbReference>
<evidence type="ECO:0000256" key="3">
    <source>
        <dbReference type="ARBA" id="ARBA00012417"/>
    </source>
</evidence>
<evidence type="ECO:0000256" key="10">
    <source>
        <dbReference type="SAM" id="MobiDB-lite"/>
    </source>
</evidence>
<dbReference type="InterPro" id="IPR024826">
    <property type="entry name" value="DNA_pol_delta/II_ssu"/>
</dbReference>
<keyword evidence="4" id="KW-0808">Transferase</keyword>
<evidence type="ECO:0000313" key="13">
    <source>
        <dbReference type="EMBL" id="KAK0516248.1"/>
    </source>
</evidence>